<feature type="chain" id="PRO_5005689215" description="Carboxypeptidase-like regulatory domain-containing protein" evidence="1">
    <location>
        <begin position="22"/>
        <end position="256"/>
    </location>
</feature>
<name>M7N7Q3_9FLAO</name>
<dbReference type="Proteomes" id="UP000012024">
    <property type="component" value="Unassembled WGS sequence"/>
</dbReference>
<evidence type="ECO:0000313" key="3">
    <source>
        <dbReference type="Proteomes" id="UP000012024"/>
    </source>
</evidence>
<dbReference type="AlphaFoldDB" id="M7N7Q3"/>
<dbReference type="SUPFAM" id="SSF49464">
    <property type="entry name" value="Carboxypeptidase regulatory domain-like"/>
    <property type="match status" value="1"/>
</dbReference>
<protein>
    <recommendedName>
        <fullName evidence="4">Carboxypeptidase-like regulatory domain-containing protein</fullName>
    </recommendedName>
</protein>
<dbReference type="EMBL" id="ANLA01000016">
    <property type="protein sequence ID" value="EMQ94503.1"/>
    <property type="molecule type" value="Genomic_DNA"/>
</dbReference>
<dbReference type="GeneID" id="98642072"/>
<gene>
    <name evidence="2" type="ORF">D778_00786</name>
</gene>
<dbReference type="RefSeq" id="WP_007650630.1">
    <property type="nucleotide sequence ID" value="NZ_ANLA01000016.1"/>
</dbReference>
<keyword evidence="1" id="KW-0732">Signal</keyword>
<proteinExistence type="predicted"/>
<dbReference type="InterPro" id="IPR008969">
    <property type="entry name" value="CarboxyPept-like_regulatory"/>
</dbReference>
<dbReference type="OrthoDB" id="1427655at2"/>
<evidence type="ECO:0000256" key="1">
    <source>
        <dbReference type="SAM" id="SignalP"/>
    </source>
</evidence>
<feature type="signal peptide" evidence="1">
    <location>
        <begin position="1"/>
        <end position="21"/>
    </location>
</feature>
<organism evidence="2 3">
    <name type="scientific">Xanthomarina gelatinilytica</name>
    <dbReference type="NCBI Taxonomy" id="1137281"/>
    <lineage>
        <taxon>Bacteria</taxon>
        <taxon>Pseudomonadati</taxon>
        <taxon>Bacteroidota</taxon>
        <taxon>Flavobacteriia</taxon>
        <taxon>Flavobacteriales</taxon>
        <taxon>Flavobacteriaceae</taxon>
        <taxon>Xanthomarina</taxon>
    </lineage>
</organism>
<keyword evidence="3" id="KW-1185">Reference proteome</keyword>
<accession>M7N7Q3</accession>
<reference evidence="2 3" key="1">
    <citation type="submission" date="2012-12" db="EMBL/GenBank/DDBJ databases">
        <title>Genome assembly of Formosa sp. AK20.</title>
        <authorList>
            <person name="Kumar R."/>
            <person name="Khatri I."/>
            <person name="Vaidya B."/>
            <person name="Subramanian S."/>
            <person name="Pinnaka A."/>
        </authorList>
    </citation>
    <scope>NUCLEOTIDE SEQUENCE [LARGE SCALE GENOMIC DNA]</scope>
    <source>
        <strain evidence="2 3">AK20</strain>
    </source>
</reference>
<dbReference type="eggNOG" id="ENOG502ZKUT">
    <property type="taxonomic scope" value="Bacteria"/>
</dbReference>
<evidence type="ECO:0000313" key="2">
    <source>
        <dbReference type="EMBL" id="EMQ94503.1"/>
    </source>
</evidence>
<comment type="caution">
    <text evidence="2">The sequence shown here is derived from an EMBL/GenBank/DDBJ whole genome shotgun (WGS) entry which is preliminary data.</text>
</comment>
<evidence type="ECO:0008006" key="4">
    <source>
        <dbReference type="Google" id="ProtNLM"/>
    </source>
</evidence>
<sequence>MKKIKKFLYLLLMLCFQTIISQTVEITGKVTTTSDAENIHVINKTAQVFTSTNAFGSFKISAKLNDTLQFTSIQHKIKEVVVNATIILEKALEVHLEELTYALDEVVVGRMLSGDLMQDIADVEGSPVTAKQLGIPSYQGKLKTQSERKLNEATTGGGFIPLFPIINAITGRTKQLKNQIKLERKDDLLDDVRKRTETILFSNARLSETLRTDFFYFCSDDPDFIRRCKAKSDLEILEFLNEKLVQYKANIKTETN</sequence>
<dbReference type="PATRIC" id="fig|1137281.3.peg.2219"/>